<dbReference type="InParanoid" id="A0A409VAQ3"/>
<dbReference type="PANTHER" id="PTHR22306:SF2">
    <property type="entry name" value="CHROMOSOME 7 OPEN READING FRAME 50"/>
    <property type="match status" value="1"/>
</dbReference>
<feature type="compositionally biased region" description="Basic and acidic residues" evidence="1">
    <location>
        <begin position="15"/>
        <end position="54"/>
    </location>
</feature>
<dbReference type="EMBL" id="NHTK01006102">
    <property type="protein sequence ID" value="PPQ63976.1"/>
    <property type="molecule type" value="Genomic_DNA"/>
</dbReference>
<feature type="domain" description="WKF" evidence="2">
    <location>
        <begin position="109"/>
        <end position="140"/>
    </location>
</feature>
<evidence type="ECO:0000313" key="4">
    <source>
        <dbReference type="Proteomes" id="UP000284842"/>
    </source>
</evidence>
<evidence type="ECO:0000313" key="3">
    <source>
        <dbReference type="EMBL" id="PPQ63976.1"/>
    </source>
</evidence>
<protein>
    <recommendedName>
        <fullName evidence="2">WKF domain-containing protein</fullName>
    </recommendedName>
</protein>
<feature type="region of interest" description="Disordered" evidence="1">
    <location>
        <begin position="181"/>
        <end position="246"/>
    </location>
</feature>
<feature type="compositionally biased region" description="Basic and acidic residues" evidence="1">
    <location>
        <begin position="87"/>
        <end position="96"/>
    </location>
</feature>
<evidence type="ECO:0000256" key="1">
    <source>
        <dbReference type="SAM" id="MobiDB-lite"/>
    </source>
</evidence>
<accession>A0A409VAQ3</accession>
<feature type="compositionally biased region" description="Basic and acidic residues" evidence="1">
    <location>
        <begin position="194"/>
        <end position="204"/>
    </location>
</feature>
<proteinExistence type="predicted"/>
<sequence length="295" mass="33298">MAVDDSKSKKKKSSKSSEKVDSAAVKEKEEKSRPKKTEEQPLDDKPKDDIELSDKKRKKRKRGIETEERTAVVEETPAPPKKKHKNRTEFADPRVDESLSTQARKGLEYAFLQMNKPAKWKFNKARQNWLIRNIWSPENVIYFSTASKLLFIHEIYQIPELYMPLLCKYLSNVQGGSREKLKSSCQSALNPEVPKPDTEAPKPAEDEDEKEESASPTETKRKVTFGPLIATSTPAPQATDSSSVPVTNPDASKLVEINHVKHNIVTFELVDKRDSAHGQIWPTTSSGTKVNKALN</sequence>
<dbReference type="OrthoDB" id="10261563at2759"/>
<gene>
    <name evidence="3" type="ORF">CVT24_009099</name>
</gene>
<name>A0A409VAQ3_9AGAR</name>
<dbReference type="Proteomes" id="UP000284842">
    <property type="component" value="Unassembled WGS sequence"/>
</dbReference>
<dbReference type="InterPro" id="IPR019327">
    <property type="entry name" value="WKF"/>
</dbReference>
<feature type="compositionally biased region" description="Basic and acidic residues" evidence="1">
    <location>
        <begin position="63"/>
        <end position="72"/>
    </location>
</feature>
<dbReference type="AlphaFoldDB" id="A0A409VAQ3"/>
<comment type="caution">
    <text evidence="3">The sequence shown here is derived from an EMBL/GenBank/DDBJ whole genome shotgun (WGS) entry which is preliminary data.</text>
</comment>
<keyword evidence="4" id="KW-1185">Reference proteome</keyword>
<dbReference type="PANTHER" id="PTHR22306">
    <property type="entry name" value="CHROMOSOME 7 OPEN READING FRAME 50"/>
    <property type="match status" value="1"/>
</dbReference>
<feature type="region of interest" description="Disordered" evidence="1">
    <location>
        <begin position="1"/>
        <end position="96"/>
    </location>
</feature>
<reference evidence="3 4" key="1">
    <citation type="journal article" date="2018" name="Evol. Lett.">
        <title>Horizontal gene cluster transfer increased hallucinogenic mushroom diversity.</title>
        <authorList>
            <person name="Reynolds H.T."/>
            <person name="Vijayakumar V."/>
            <person name="Gluck-Thaler E."/>
            <person name="Korotkin H.B."/>
            <person name="Matheny P.B."/>
            <person name="Slot J.C."/>
        </authorList>
    </citation>
    <scope>NUCLEOTIDE SEQUENCE [LARGE SCALE GENOMIC DNA]</scope>
    <source>
        <strain evidence="3 4">2629</strain>
    </source>
</reference>
<evidence type="ECO:0000259" key="2">
    <source>
        <dbReference type="Pfam" id="PF10180"/>
    </source>
</evidence>
<feature type="compositionally biased region" description="Polar residues" evidence="1">
    <location>
        <begin position="230"/>
        <end position="246"/>
    </location>
</feature>
<dbReference type="Pfam" id="PF10180">
    <property type="entry name" value="WKF"/>
    <property type="match status" value="1"/>
</dbReference>
<organism evidence="3 4">
    <name type="scientific">Panaeolus cyanescens</name>
    <dbReference type="NCBI Taxonomy" id="181874"/>
    <lineage>
        <taxon>Eukaryota</taxon>
        <taxon>Fungi</taxon>
        <taxon>Dikarya</taxon>
        <taxon>Basidiomycota</taxon>
        <taxon>Agaricomycotina</taxon>
        <taxon>Agaricomycetes</taxon>
        <taxon>Agaricomycetidae</taxon>
        <taxon>Agaricales</taxon>
        <taxon>Agaricineae</taxon>
        <taxon>Galeropsidaceae</taxon>
        <taxon>Panaeolus</taxon>
    </lineage>
</organism>